<protein>
    <submittedName>
        <fullName evidence="1">Uncharacterized protein</fullName>
    </submittedName>
</protein>
<reference evidence="1" key="2">
    <citation type="journal article" date="2015" name="Fish Shellfish Immunol.">
        <title>Early steps in the European eel (Anguilla anguilla)-Vibrio vulnificus interaction in the gills: Role of the RtxA13 toxin.</title>
        <authorList>
            <person name="Callol A."/>
            <person name="Pajuelo D."/>
            <person name="Ebbesson L."/>
            <person name="Teles M."/>
            <person name="MacKenzie S."/>
            <person name="Amaro C."/>
        </authorList>
    </citation>
    <scope>NUCLEOTIDE SEQUENCE</scope>
</reference>
<organism evidence="1">
    <name type="scientific">Anguilla anguilla</name>
    <name type="common">European freshwater eel</name>
    <name type="synonym">Muraena anguilla</name>
    <dbReference type="NCBI Taxonomy" id="7936"/>
    <lineage>
        <taxon>Eukaryota</taxon>
        <taxon>Metazoa</taxon>
        <taxon>Chordata</taxon>
        <taxon>Craniata</taxon>
        <taxon>Vertebrata</taxon>
        <taxon>Euteleostomi</taxon>
        <taxon>Actinopterygii</taxon>
        <taxon>Neopterygii</taxon>
        <taxon>Teleostei</taxon>
        <taxon>Anguilliformes</taxon>
        <taxon>Anguillidae</taxon>
        <taxon>Anguilla</taxon>
    </lineage>
</organism>
<proteinExistence type="predicted"/>
<dbReference type="AlphaFoldDB" id="A0A0E9R7M6"/>
<evidence type="ECO:0000313" key="1">
    <source>
        <dbReference type="EMBL" id="JAH24328.1"/>
    </source>
</evidence>
<reference evidence="1" key="1">
    <citation type="submission" date="2014-11" db="EMBL/GenBank/DDBJ databases">
        <authorList>
            <person name="Amaro Gonzalez C."/>
        </authorList>
    </citation>
    <scope>NUCLEOTIDE SEQUENCE</scope>
</reference>
<sequence>MIGLLLRAVFTRPLVNTRLITYI</sequence>
<accession>A0A0E9R7M6</accession>
<name>A0A0E9R7M6_ANGAN</name>
<dbReference type="EMBL" id="GBXM01084249">
    <property type="protein sequence ID" value="JAH24328.1"/>
    <property type="molecule type" value="Transcribed_RNA"/>
</dbReference>